<dbReference type="InterPro" id="IPR000909">
    <property type="entry name" value="PLipase_C_PInositol-sp_X_dom"/>
</dbReference>
<dbReference type="InterPro" id="IPR011047">
    <property type="entry name" value="Quinoprotein_ADH-like_sf"/>
</dbReference>
<dbReference type="RefSeq" id="WP_109709633.1">
    <property type="nucleotide sequence ID" value="NZ_PPED02000001.1"/>
</dbReference>
<dbReference type="PANTHER" id="PTHR13593">
    <property type="match status" value="1"/>
</dbReference>
<evidence type="ECO:0000313" key="7">
    <source>
        <dbReference type="EMBL" id="PWN71086.1"/>
    </source>
</evidence>
<comment type="catalytic activity">
    <reaction evidence="1">
        <text>a 1,2-diacyl-sn-glycero-3-phospho-(1D-myo-inositol) = 1D-myo-inositol 1,2-cyclic phosphate + a 1,2-diacyl-sn-glycerol</text>
        <dbReference type="Rhea" id="RHEA:17093"/>
        <dbReference type="ChEBI" id="CHEBI:17815"/>
        <dbReference type="ChEBI" id="CHEBI:57880"/>
        <dbReference type="ChEBI" id="CHEBI:58484"/>
        <dbReference type="EC" id="4.6.1.13"/>
    </reaction>
</comment>
<feature type="domain" description="Phosphatidylinositol-specific phospholipase C X" evidence="6">
    <location>
        <begin position="371"/>
        <end position="547"/>
    </location>
</feature>
<name>A0A316XEH4_9FLAO</name>
<organism evidence="7 8">
    <name type="scientific">Chryseobacterium phosphatilyticum</name>
    <dbReference type="NCBI Taxonomy" id="475075"/>
    <lineage>
        <taxon>Bacteria</taxon>
        <taxon>Pseudomonadati</taxon>
        <taxon>Bacteroidota</taxon>
        <taxon>Flavobacteriia</taxon>
        <taxon>Flavobacteriales</taxon>
        <taxon>Weeksellaceae</taxon>
        <taxon>Chryseobacterium group</taxon>
        <taxon>Chryseobacterium</taxon>
    </lineage>
</organism>
<dbReference type="InterPro" id="IPR017946">
    <property type="entry name" value="PLC-like_Pdiesterase_TIM-brl"/>
</dbReference>
<dbReference type="AlphaFoldDB" id="A0A316XEH4"/>
<dbReference type="EMBL" id="PPED02000001">
    <property type="protein sequence ID" value="PWN71086.1"/>
    <property type="molecule type" value="Genomic_DNA"/>
</dbReference>
<dbReference type="Gene3D" id="3.20.20.190">
    <property type="entry name" value="Phosphatidylinositol (PI) phosphodiesterase"/>
    <property type="match status" value="1"/>
</dbReference>
<dbReference type="GO" id="GO:0006629">
    <property type="term" value="P:lipid metabolic process"/>
    <property type="evidence" value="ECO:0007669"/>
    <property type="project" value="InterPro"/>
</dbReference>
<evidence type="ECO:0000256" key="3">
    <source>
        <dbReference type="ARBA" id="ARBA00019758"/>
    </source>
</evidence>
<dbReference type="Proteomes" id="UP000236594">
    <property type="component" value="Unassembled WGS sequence"/>
</dbReference>
<dbReference type="SUPFAM" id="SSF50998">
    <property type="entry name" value="Quinoprotein alcohol dehydrogenase-like"/>
    <property type="match status" value="1"/>
</dbReference>
<evidence type="ECO:0000256" key="1">
    <source>
        <dbReference type="ARBA" id="ARBA00001316"/>
    </source>
</evidence>
<dbReference type="Gene3D" id="2.130.10.10">
    <property type="entry name" value="YVTN repeat-like/Quinoprotein amine dehydrogenase"/>
    <property type="match status" value="1"/>
</dbReference>
<dbReference type="SUPFAM" id="SSF51695">
    <property type="entry name" value="PLC-like phosphodiesterases"/>
    <property type="match status" value="1"/>
</dbReference>
<dbReference type="GO" id="GO:0008081">
    <property type="term" value="F:phosphoric diester hydrolase activity"/>
    <property type="evidence" value="ECO:0007669"/>
    <property type="project" value="InterPro"/>
</dbReference>
<dbReference type="SMART" id="SM00148">
    <property type="entry name" value="PLCXc"/>
    <property type="match status" value="1"/>
</dbReference>
<dbReference type="PROSITE" id="PS50007">
    <property type="entry name" value="PIPLC_X_DOMAIN"/>
    <property type="match status" value="1"/>
</dbReference>
<accession>A0A316XEH4</accession>
<dbReference type="EC" id="4.6.1.13" evidence="2"/>
<gene>
    <name evidence="7" type="ORF">C1631_000200</name>
</gene>
<evidence type="ECO:0000313" key="8">
    <source>
        <dbReference type="Proteomes" id="UP000236594"/>
    </source>
</evidence>
<dbReference type="GO" id="GO:0004436">
    <property type="term" value="F:phosphatidylinositol diacylglycerol-lyase activity"/>
    <property type="evidence" value="ECO:0007669"/>
    <property type="project" value="UniProtKB-EC"/>
</dbReference>
<evidence type="ECO:0000256" key="2">
    <source>
        <dbReference type="ARBA" id="ARBA00012581"/>
    </source>
</evidence>
<proteinExistence type="predicted"/>
<dbReference type="PANTHER" id="PTHR13593:SF113">
    <property type="entry name" value="SI:DKEY-266F7.9"/>
    <property type="match status" value="1"/>
</dbReference>
<protein>
    <recommendedName>
        <fullName evidence="3">1-phosphatidylinositol phosphodiesterase</fullName>
        <ecNumber evidence="2">4.6.1.13</ecNumber>
    </recommendedName>
    <alternativeName>
        <fullName evidence="4">Phosphatidylinositol diacylglycerol-lyase</fullName>
    </alternativeName>
    <alternativeName>
        <fullName evidence="5">Phosphatidylinositol-specific phospholipase C</fullName>
    </alternativeName>
</protein>
<dbReference type="InterPro" id="IPR002372">
    <property type="entry name" value="PQQ_rpt_dom"/>
</dbReference>
<dbReference type="Pfam" id="PF13360">
    <property type="entry name" value="PQQ_2"/>
    <property type="match status" value="1"/>
</dbReference>
<keyword evidence="8" id="KW-1185">Reference proteome</keyword>
<evidence type="ECO:0000256" key="5">
    <source>
        <dbReference type="ARBA" id="ARBA00030782"/>
    </source>
</evidence>
<dbReference type="CDD" id="cd08587">
    <property type="entry name" value="PI-PLCXDc_like"/>
    <property type="match status" value="1"/>
</dbReference>
<reference evidence="7 8" key="1">
    <citation type="submission" date="2018-04" db="EMBL/GenBank/DDBJ databases">
        <title>Draft Genome Sequence of Phosphate-Solubilizing Chryseobacterium sp. ISE14 that is a Biocontrol and Plant Growth-Promoting Rhizobacterium Isolated from Cucumber.</title>
        <authorList>
            <person name="Jeong J.-J."/>
            <person name="Sang M.K."/>
            <person name="Choi I.-G."/>
            <person name="Kim K.D."/>
        </authorList>
    </citation>
    <scope>NUCLEOTIDE SEQUENCE [LARGE SCALE GENOMIC DNA]</scope>
    <source>
        <strain evidence="7 8">ISE14</strain>
    </source>
</reference>
<dbReference type="OrthoDB" id="5148996at2"/>
<dbReference type="InterPro" id="IPR015943">
    <property type="entry name" value="WD40/YVTN_repeat-like_dom_sf"/>
</dbReference>
<dbReference type="InterPro" id="IPR051057">
    <property type="entry name" value="PI-PLC_domain"/>
</dbReference>
<comment type="caution">
    <text evidence="7">The sequence shown here is derived from an EMBL/GenBank/DDBJ whole genome shotgun (WGS) entry which is preliminary data.</text>
</comment>
<dbReference type="Pfam" id="PF00388">
    <property type="entry name" value="PI-PLC-X"/>
    <property type="match status" value="1"/>
</dbReference>
<sequence length="672" mass="74394">METNTLEIVLKDNFIKTDWQYSLPGTGYETVSILSANGYIYVASNGYVFQLDPHFGTLINKNDLTGMEQHEIRMVISEKKDQLIIGTYGNVIALDANNISTTLWKNNLKGEDTGVVSLVASSQYIYSATGGYVNTMSITDGSIISKNSLPGMGNHEVRLALSEDEKYLIAGINGNVVCLDASAISKDPIWKNGLSGQGEEIVNVLVIKDRVYIGTNGFINSINLLNGDIIETNNLPGMGNHEVRLALSQDCTELFGGINGNIVSMDVNNVNTLQWTTPLPEANGNIVNMITANDGFIYAGSAGRVSQIDPNNGEIITTNNLPGLGVNEVRLSMGPNQTNLYIGSNGYAVGTSELGAFSIKRNKWMEEMSTAIESMQLKQMLIPGTHDSASYGITPLSSFSPEKDLPDWLKKIRDWAGSIPYLSIGAIASLWSKAQGYNIYTQLMGGIRYLDLRLSNRNGDIWLSHSLYSVPIQDVLNDVKRFIASNPKEIIILDFNHLYEFDDSLNKKMATLLSDAFGSKMTNSSQGCNITVGQLWEADQQLLVFYKDDSTCDNYPFLWKEENLCSPYYGATTIDELITNLNNELENFDKDTFFYLHGQLTPDTNMIKDGVIPFNGKPGSLQSLAEETNPKFMDWLKGHNNKKLNIIASDWIFTMTDFVPYCILINKERSSD</sequence>
<evidence type="ECO:0000259" key="6">
    <source>
        <dbReference type="SMART" id="SM00148"/>
    </source>
</evidence>
<evidence type="ECO:0000256" key="4">
    <source>
        <dbReference type="ARBA" id="ARBA00030474"/>
    </source>
</evidence>